<evidence type="ECO:0000256" key="1">
    <source>
        <dbReference type="ARBA" id="ARBA00022491"/>
    </source>
</evidence>
<dbReference type="InterPro" id="IPR023772">
    <property type="entry name" value="DNA-bd_HTH_TetR-type_CS"/>
</dbReference>
<evidence type="ECO:0000256" key="5">
    <source>
        <dbReference type="PROSITE-ProRule" id="PRU00335"/>
    </source>
</evidence>
<comment type="caution">
    <text evidence="7">The sequence shown here is derived from an EMBL/GenBank/DDBJ whole genome shotgun (WGS) entry which is preliminary data.</text>
</comment>
<dbReference type="SUPFAM" id="SSF48498">
    <property type="entry name" value="Tetracyclin repressor-like, C-terminal domain"/>
    <property type="match status" value="1"/>
</dbReference>
<evidence type="ECO:0000313" key="7">
    <source>
        <dbReference type="EMBL" id="NYS95372.1"/>
    </source>
</evidence>
<dbReference type="EMBL" id="JACBYE010000070">
    <property type="protein sequence ID" value="NYS95372.1"/>
    <property type="molecule type" value="Genomic_DNA"/>
</dbReference>
<feature type="domain" description="HTH tetR-type" evidence="6">
    <location>
        <begin position="10"/>
        <end position="70"/>
    </location>
</feature>
<feature type="DNA-binding region" description="H-T-H motif" evidence="5">
    <location>
        <begin position="33"/>
        <end position="52"/>
    </location>
</feature>
<name>A0A853F0N1_9MICO</name>
<keyword evidence="8" id="KW-1185">Reference proteome</keyword>
<keyword evidence="1" id="KW-0678">Repressor</keyword>
<dbReference type="Proteomes" id="UP000561011">
    <property type="component" value="Unassembled WGS sequence"/>
</dbReference>
<dbReference type="Pfam" id="PF13977">
    <property type="entry name" value="TetR_C_6"/>
    <property type="match status" value="1"/>
</dbReference>
<dbReference type="PRINTS" id="PR00455">
    <property type="entry name" value="HTHTETR"/>
</dbReference>
<dbReference type="InterPro" id="IPR001647">
    <property type="entry name" value="HTH_TetR"/>
</dbReference>
<dbReference type="SUPFAM" id="SSF46689">
    <property type="entry name" value="Homeodomain-like"/>
    <property type="match status" value="1"/>
</dbReference>
<evidence type="ECO:0000313" key="8">
    <source>
        <dbReference type="Proteomes" id="UP000561011"/>
    </source>
</evidence>
<keyword evidence="3 5" id="KW-0238">DNA-binding</keyword>
<dbReference type="GO" id="GO:0003677">
    <property type="term" value="F:DNA binding"/>
    <property type="evidence" value="ECO:0007669"/>
    <property type="project" value="UniProtKB-UniRule"/>
</dbReference>
<dbReference type="InterPro" id="IPR036271">
    <property type="entry name" value="Tet_transcr_reg_TetR-rel_C_sf"/>
</dbReference>
<keyword evidence="4" id="KW-0804">Transcription</keyword>
<dbReference type="PROSITE" id="PS01081">
    <property type="entry name" value="HTH_TETR_1"/>
    <property type="match status" value="1"/>
</dbReference>
<dbReference type="AlphaFoldDB" id="A0A853F0N1"/>
<dbReference type="Gene3D" id="1.10.357.10">
    <property type="entry name" value="Tetracycline Repressor, domain 2"/>
    <property type="match status" value="1"/>
</dbReference>
<proteinExistence type="predicted"/>
<sequence length="198" mass="21007">MARLSDVARSERRDSIIAAAAERFSSQGFHATSMAEIISDSGVAAGTVYMHFASKDDLIVATAEQALDGVGRTLAGLLDRDPAPSLAAFLTSIRTSLPSDASGALRAHLVLHSWAETSRNPRLAALVSDRYDALLAGVNPLISMWRERGEMPSDLSSAELGRDLLALVQGHIVQAAVLSGGRDPRRRAVPDAGSDPHR</sequence>
<dbReference type="PROSITE" id="PS50977">
    <property type="entry name" value="HTH_TETR_2"/>
    <property type="match status" value="1"/>
</dbReference>
<organism evidence="7 8">
    <name type="scientific">Sanguibacter inulinus</name>
    <dbReference type="NCBI Taxonomy" id="60922"/>
    <lineage>
        <taxon>Bacteria</taxon>
        <taxon>Bacillati</taxon>
        <taxon>Actinomycetota</taxon>
        <taxon>Actinomycetes</taxon>
        <taxon>Micrococcales</taxon>
        <taxon>Sanguibacteraceae</taxon>
        <taxon>Sanguibacter</taxon>
    </lineage>
</organism>
<dbReference type="RefSeq" id="WP_082544238.1">
    <property type="nucleotide sequence ID" value="NZ_JACBYE010000070.1"/>
</dbReference>
<keyword evidence="2" id="KW-0805">Transcription regulation</keyword>
<dbReference type="InterPro" id="IPR039538">
    <property type="entry name" value="BetI_C"/>
</dbReference>
<evidence type="ECO:0000256" key="3">
    <source>
        <dbReference type="ARBA" id="ARBA00023125"/>
    </source>
</evidence>
<protein>
    <submittedName>
        <fullName evidence="7">TetR/AcrR family transcriptional regulator</fullName>
    </submittedName>
</protein>
<evidence type="ECO:0000256" key="2">
    <source>
        <dbReference type="ARBA" id="ARBA00023015"/>
    </source>
</evidence>
<evidence type="ECO:0000259" key="6">
    <source>
        <dbReference type="PROSITE" id="PS50977"/>
    </source>
</evidence>
<dbReference type="Pfam" id="PF00440">
    <property type="entry name" value="TetR_N"/>
    <property type="match status" value="1"/>
</dbReference>
<gene>
    <name evidence="7" type="ORF">HZZ10_17845</name>
</gene>
<dbReference type="PANTHER" id="PTHR47506">
    <property type="entry name" value="TRANSCRIPTIONAL REGULATORY PROTEIN"/>
    <property type="match status" value="1"/>
</dbReference>
<evidence type="ECO:0000256" key="4">
    <source>
        <dbReference type="ARBA" id="ARBA00023163"/>
    </source>
</evidence>
<accession>A0A853F0N1</accession>
<reference evidence="7 8" key="1">
    <citation type="submission" date="2020-07" db="EMBL/GenBank/DDBJ databases">
        <title>MOT database genomes.</title>
        <authorList>
            <person name="Joseph S."/>
            <person name="Aduse-Opoku J."/>
            <person name="Hashim A."/>
            <person name="Wade W."/>
            <person name="Curtis M."/>
        </authorList>
    </citation>
    <scope>NUCLEOTIDE SEQUENCE [LARGE SCALE GENOMIC DNA]</scope>
    <source>
        <strain evidence="7 8">DSM 100099</strain>
    </source>
</reference>
<dbReference type="InterPro" id="IPR009057">
    <property type="entry name" value="Homeodomain-like_sf"/>
</dbReference>
<dbReference type="PANTHER" id="PTHR47506:SF1">
    <property type="entry name" value="HTH-TYPE TRANSCRIPTIONAL REGULATOR YJDC"/>
    <property type="match status" value="1"/>
</dbReference>